<evidence type="ECO:0000313" key="1">
    <source>
        <dbReference type="EMBL" id="JAI07736.1"/>
    </source>
</evidence>
<reference evidence="1" key="1">
    <citation type="submission" date="2014-11" db="EMBL/GenBank/DDBJ databases">
        <authorList>
            <person name="Amaro Gonzalez C."/>
        </authorList>
    </citation>
    <scope>NUCLEOTIDE SEQUENCE</scope>
</reference>
<reference evidence="1" key="2">
    <citation type="journal article" date="2015" name="Fish Shellfish Immunol.">
        <title>Early steps in the European eel (Anguilla anguilla)-Vibrio vulnificus interaction in the gills: Role of the RtxA13 toxin.</title>
        <authorList>
            <person name="Callol A."/>
            <person name="Pajuelo D."/>
            <person name="Ebbesson L."/>
            <person name="Teles M."/>
            <person name="MacKenzie S."/>
            <person name="Amaro C."/>
        </authorList>
    </citation>
    <scope>NUCLEOTIDE SEQUENCE</scope>
</reference>
<organism evidence="1">
    <name type="scientific">Anguilla anguilla</name>
    <name type="common">European freshwater eel</name>
    <name type="synonym">Muraena anguilla</name>
    <dbReference type="NCBI Taxonomy" id="7936"/>
    <lineage>
        <taxon>Eukaryota</taxon>
        <taxon>Metazoa</taxon>
        <taxon>Chordata</taxon>
        <taxon>Craniata</taxon>
        <taxon>Vertebrata</taxon>
        <taxon>Euteleostomi</taxon>
        <taxon>Actinopterygii</taxon>
        <taxon>Neopterygii</taxon>
        <taxon>Teleostei</taxon>
        <taxon>Anguilliformes</taxon>
        <taxon>Anguillidae</taxon>
        <taxon>Anguilla</taxon>
    </lineage>
</organism>
<name>A0A0E9Y0X9_ANGAN</name>
<protein>
    <submittedName>
        <fullName evidence="1">Uncharacterized protein</fullName>
    </submittedName>
</protein>
<accession>A0A0E9Y0X9</accession>
<proteinExistence type="predicted"/>
<dbReference type="EMBL" id="GBXM01000842">
    <property type="protein sequence ID" value="JAI07736.1"/>
    <property type="molecule type" value="Transcribed_RNA"/>
</dbReference>
<sequence length="57" mass="6772">MNDRRIAFVWDEISILKNRSLAKTFYCLTQWGLPARNFTNRATRFSESIFAGVIWCR</sequence>
<dbReference type="AlphaFoldDB" id="A0A0E9Y0X9"/>